<keyword evidence="2" id="KW-1133">Transmembrane helix</keyword>
<dbReference type="PANTHER" id="PTHR33955:SF1">
    <property type="entry name" value="TRANSMEMBRANE PROTEIN 52B"/>
    <property type="match status" value="1"/>
</dbReference>
<dbReference type="OrthoDB" id="9361294at2759"/>
<evidence type="ECO:0000256" key="2">
    <source>
        <dbReference type="SAM" id="Phobius"/>
    </source>
</evidence>
<reference evidence="3 4" key="1">
    <citation type="journal article" date="2020" name="Nature">
        <title>Six reference-quality genomes reveal evolution of bat adaptations.</title>
        <authorList>
            <person name="Jebb D."/>
            <person name="Huang Z."/>
            <person name="Pippel M."/>
            <person name="Hughes G.M."/>
            <person name="Lavrichenko K."/>
            <person name="Devanna P."/>
            <person name="Winkler S."/>
            <person name="Jermiin L.S."/>
            <person name="Skirmuntt E.C."/>
            <person name="Katzourakis A."/>
            <person name="Burkitt-Gray L."/>
            <person name="Ray D.A."/>
            <person name="Sullivan K.A.M."/>
            <person name="Roscito J.G."/>
            <person name="Kirilenko B.M."/>
            <person name="Davalos L.M."/>
            <person name="Corthals A.P."/>
            <person name="Power M.L."/>
            <person name="Jones G."/>
            <person name="Ransome R.D."/>
            <person name="Dechmann D.K.N."/>
            <person name="Locatelli A.G."/>
            <person name="Puechmaille S.J."/>
            <person name="Fedrigo O."/>
            <person name="Jarvis E.D."/>
            <person name="Hiller M."/>
            <person name="Vernes S.C."/>
            <person name="Myers E.W."/>
            <person name="Teeling E.C."/>
        </authorList>
    </citation>
    <scope>NUCLEOTIDE SEQUENCE [LARGE SCALE GENOMIC DNA]</scope>
    <source>
        <strain evidence="3">MMyoMyo1</strain>
        <tissue evidence="3">Flight muscle</tissue>
    </source>
</reference>
<dbReference type="Proteomes" id="UP000527355">
    <property type="component" value="Unassembled WGS sequence"/>
</dbReference>
<dbReference type="PANTHER" id="PTHR33955">
    <property type="entry name" value="TRANSMEMBRANE PROTEIN 52"/>
    <property type="match status" value="1"/>
</dbReference>
<keyword evidence="2" id="KW-0472">Membrane</keyword>
<keyword evidence="2 3" id="KW-0812">Transmembrane</keyword>
<dbReference type="AlphaFoldDB" id="A0A7J7ZB51"/>
<proteinExistence type="predicted"/>
<dbReference type="VEuPathDB" id="HostDB:GeneID_118651916"/>
<feature type="transmembrane region" description="Helical" evidence="2">
    <location>
        <begin position="78"/>
        <end position="97"/>
    </location>
</feature>
<dbReference type="InterPro" id="IPR038942">
    <property type="entry name" value="TMEM52"/>
</dbReference>
<feature type="region of interest" description="Disordered" evidence="1">
    <location>
        <begin position="1"/>
        <end position="25"/>
    </location>
</feature>
<feature type="region of interest" description="Disordered" evidence="1">
    <location>
        <begin position="229"/>
        <end position="257"/>
    </location>
</feature>
<organism evidence="3 4">
    <name type="scientific">Myotis myotis</name>
    <name type="common">Greater mouse-eared bat</name>
    <name type="synonym">Vespertilio myotis</name>
    <dbReference type="NCBI Taxonomy" id="51298"/>
    <lineage>
        <taxon>Eukaryota</taxon>
        <taxon>Metazoa</taxon>
        <taxon>Chordata</taxon>
        <taxon>Craniata</taxon>
        <taxon>Vertebrata</taxon>
        <taxon>Euteleostomi</taxon>
        <taxon>Mammalia</taxon>
        <taxon>Eutheria</taxon>
        <taxon>Laurasiatheria</taxon>
        <taxon>Chiroptera</taxon>
        <taxon>Yangochiroptera</taxon>
        <taxon>Vespertilionidae</taxon>
        <taxon>Myotis</taxon>
    </lineage>
</organism>
<keyword evidence="4" id="KW-1185">Reference proteome</keyword>
<evidence type="ECO:0000256" key="1">
    <source>
        <dbReference type="SAM" id="MobiDB-lite"/>
    </source>
</evidence>
<evidence type="ECO:0000313" key="3">
    <source>
        <dbReference type="EMBL" id="KAF6370900.1"/>
    </source>
</evidence>
<accession>A0A7J7ZB51</accession>
<feature type="compositionally biased region" description="Basic and acidic residues" evidence="1">
    <location>
        <begin position="16"/>
        <end position="25"/>
    </location>
</feature>
<dbReference type="EMBL" id="JABWUV010000003">
    <property type="protein sequence ID" value="KAF6370900.1"/>
    <property type="molecule type" value="Genomic_DNA"/>
</dbReference>
<comment type="caution">
    <text evidence="3">The sequence shown here is derived from an EMBL/GenBank/DDBJ whole genome shotgun (WGS) entry which is preliminary data.</text>
</comment>
<protein>
    <submittedName>
        <fullName evidence="3">Transmembrane protein 52B</fullName>
    </submittedName>
</protein>
<gene>
    <name evidence="3" type="ORF">mMyoMyo1_019408</name>
</gene>
<dbReference type="Pfam" id="PF14979">
    <property type="entry name" value="TMEM52"/>
    <property type="match status" value="1"/>
</dbReference>
<feature type="transmembrane region" description="Helical" evidence="2">
    <location>
        <begin position="117"/>
        <end position="140"/>
    </location>
</feature>
<evidence type="ECO:0000313" key="4">
    <source>
        <dbReference type="Proteomes" id="UP000527355"/>
    </source>
</evidence>
<name>A0A7J7ZB51_MYOMY</name>
<sequence length="257" mass="28437">MNGKGKIMGNKKPRGIRREKERKENSDLLLRKVSLLSPLGQEVRQGAEHGKEAAEHGKQVTDTQCVIPETQEFSPMGLRVHTVLASTLVYFIQLPWARCEESCVSPEHCLTTDWVHLWYIWLLVVIGALLLLCGLTSVCFRCCLSRQQNGEDEGRPPYEVTVIAFDHDSTLQSTITSLQSVFGPAARRILAVAHSHSPLGQLPSSVDTLPGYEEALHMSRFTVARCGPKAPDLPSVPEEKQLPPVEKVSPQGEHASN</sequence>